<dbReference type="FunFam" id="3.30.160.60:FF:001491">
    <property type="entry name" value="Cross-pathway control protein A"/>
    <property type="match status" value="1"/>
</dbReference>
<keyword evidence="6" id="KW-0804">Transcription</keyword>
<dbReference type="RefSeq" id="XP_018191919.1">
    <property type="nucleotide sequence ID" value="XM_018330721.1"/>
</dbReference>
<proteinExistence type="inferred from homology"/>
<dbReference type="GO" id="GO:0003677">
    <property type="term" value="F:DNA binding"/>
    <property type="evidence" value="ECO:0007669"/>
    <property type="project" value="UniProtKB-KW"/>
</dbReference>
<feature type="coiled-coil region" evidence="9">
    <location>
        <begin position="514"/>
        <end position="541"/>
    </location>
</feature>
<gene>
    <name evidence="12" type="ORF">L228DRAFT_235446</name>
</gene>
<keyword evidence="3" id="KW-0805">Transcription regulation</keyword>
<evidence type="ECO:0000256" key="4">
    <source>
        <dbReference type="ARBA" id="ARBA00023125"/>
    </source>
</evidence>
<dbReference type="AlphaFoldDB" id="A0A165JKW7"/>
<name>A0A165JKW7_XYLHT</name>
<evidence type="ECO:0000256" key="7">
    <source>
        <dbReference type="ARBA" id="ARBA00023242"/>
    </source>
</evidence>
<accession>A0A165JKW7</accession>
<dbReference type="GO" id="GO:0003700">
    <property type="term" value="F:DNA-binding transcription factor activity"/>
    <property type="evidence" value="ECO:0007669"/>
    <property type="project" value="InterPro"/>
</dbReference>
<dbReference type="GO" id="GO:0005634">
    <property type="term" value="C:nucleus"/>
    <property type="evidence" value="ECO:0007669"/>
    <property type="project" value="UniProtKB-SubCell"/>
</dbReference>
<evidence type="ECO:0000313" key="12">
    <source>
        <dbReference type="EMBL" id="KZF26364.1"/>
    </source>
</evidence>
<evidence type="ECO:0000259" key="11">
    <source>
        <dbReference type="PROSITE" id="PS00036"/>
    </source>
</evidence>
<reference evidence="12 13" key="1">
    <citation type="journal article" date="2016" name="Fungal Biol.">
        <title>The genome of Xylona heveae provides a window into fungal endophytism.</title>
        <authorList>
            <person name="Gazis R."/>
            <person name="Kuo A."/>
            <person name="Riley R."/>
            <person name="LaButti K."/>
            <person name="Lipzen A."/>
            <person name="Lin J."/>
            <person name="Amirebrahimi M."/>
            <person name="Hesse C.N."/>
            <person name="Spatafora J.W."/>
            <person name="Henrissat B."/>
            <person name="Hainaut M."/>
            <person name="Grigoriev I.V."/>
            <person name="Hibbett D.S."/>
        </authorList>
    </citation>
    <scope>NUCLEOTIDE SEQUENCE [LARGE SCALE GENOMIC DNA]</scope>
    <source>
        <strain evidence="12 13">TC161</strain>
    </source>
</reference>
<feature type="compositionally biased region" description="Low complexity" evidence="10">
    <location>
        <begin position="452"/>
        <end position="467"/>
    </location>
</feature>
<dbReference type="CDD" id="cd12193">
    <property type="entry name" value="bZIP_GCN4"/>
    <property type="match status" value="1"/>
</dbReference>
<keyword evidence="2" id="KW-0028">Amino-acid biosynthesis</keyword>
<keyword evidence="13" id="KW-1185">Reference proteome</keyword>
<dbReference type="PROSITE" id="PS00036">
    <property type="entry name" value="BZIP_BASIC"/>
    <property type="match status" value="1"/>
</dbReference>
<evidence type="ECO:0000256" key="8">
    <source>
        <dbReference type="ARBA" id="ARBA00061302"/>
    </source>
</evidence>
<feature type="region of interest" description="Disordered" evidence="10">
    <location>
        <begin position="58"/>
        <end position="86"/>
    </location>
</feature>
<keyword evidence="5" id="KW-0010">Activator</keyword>
<dbReference type="InterPro" id="IPR046347">
    <property type="entry name" value="bZIP_sf"/>
</dbReference>
<evidence type="ECO:0000256" key="1">
    <source>
        <dbReference type="ARBA" id="ARBA00004123"/>
    </source>
</evidence>
<dbReference type="GO" id="GO:0008652">
    <property type="term" value="P:amino acid biosynthetic process"/>
    <property type="evidence" value="ECO:0007669"/>
    <property type="project" value="UniProtKB-KW"/>
</dbReference>
<dbReference type="InParanoid" id="A0A165JKW7"/>
<evidence type="ECO:0000256" key="2">
    <source>
        <dbReference type="ARBA" id="ARBA00022605"/>
    </source>
</evidence>
<dbReference type="Gene3D" id="3.30.160.60">
    <property type="entry name" value="Classic Zinc Finger"/>
    <property type="match status" value="1"/>
</dbReference>
<dbReference type="STRING" id="1328760.A0A165JKW7"/>
<feature type="compositionally biased region" description="Low complexity" evidence="10">
    <location>
        <begin position="58"/>
        <end position="69"/>
    </location>
</feature>
<comment type="similarity">
    <text evidence="8">Belongs to the bZIP family. GCN4 subfamily.</text>
</comment>
<feature type="region of interest" description="Disordered" evidence="10">
    <location>
        <begin position="447"/>
        <end position="491"/>
    </location>
</feature>
<keyword evidence="4" id="KW-0238">DNA-binding</keyword>
<evidence type="ECO:0000256" key="6">
    <source>
        <dbReference type="ARBA" id="ARBA00023163"/>
    </source>
</evidence>
<organism evidence="12 13">
    <name type="scientific">Xylona heveae (strain CBS 132557 / TC161)</name>
    <dbReference type="NCBI Taxonomy" id="1328760"/>
    <lineage>
        <taxon>Eukaryota</taxon>
        <taxon>Fungi</taxon>
        <taxon>Dikarya</taxon>
        <taxon>Ascomycota</taxon>
        <taxon>Pezizomycotina</taxon>
        <taxon>Xylonomycetes</taxon>
        <taxon>Xylonales</taxon>
        <taxon>Xylonaceae</taxon>
        <taxon>Xylona</taxon>
    </lineage>
</organism>
<evidence type="ECO:0000256" key="5">
    <source>
        <dbReference type="ARBA" id="ARBA00023159"/>
    </source>
</evidence>
<evidence type="ECO:0000256" key="9">
    <source>
        <dbReference type="SAM" id="Coils"/>
    </source>
</evidence>
<dbReference type="GeneID" id="28895858"/>
<evidence type="ECO:0000256" key="3">
    <source>
        <dbReference type="ARBA" id="ARBA00023015"/>
    </source>
</evidence>
<dbReference type="Proteomes" id="UP000076632">
    <property type="component" value="Unassembled WGS sequence"/>
</dbReference>
<evidence type="ECO:0000256" key="10">
    <source>
        <dbReference type="SAM" id="MobiDB-lite"/>
    </source>
</evidence>
<keyword evidence="9" id="KW-0175">Coiled coil</keyword>
<dbReference type="SUPFAM" id="SSF57959">
    <property type="entry name" value="Leucine zipper domain"/>
    <property type="match status" value="1"/>
</dbReference>
<comment type="subcellular location">
    <subcellularLocation>
        <location evidence="1">Nucleus</location>
    </subcellularLocation>
</comment>
<dbReference type="EMBL" id="KV407454">
    <property type="protein sequence ID" value="KZF26364.1"/>
    <property type="molecule type" value="Genomic_DNA"/>
</dbReference>
<sequence length="546" mass="58830">MLLVLRICGTRRCALRMKVNATFPKRKWLVHAGDESVYCSQWGFALRSLNYSTQYSSSSLSESPLRGSLNSSLAPRRTGSRTSATILPDDLTSFTTDTQQSWLSQPQSQRHSAFNSSQAAPADFVLFPTPSAPASRPARRRATEQALAFNRVALNPAYQTALQGHHRRNSTHLFSASQAVQNPRVTEIINGTGHNPSSTSFHRFIPSAGQRARFVNASSAPSSSSFGLSGNSSQHRLSTPSVPPVPLFASHSTGNLENFFQQPNNSFSVNNTAINMVPGNSLFATVLSRDFACSLLTASFALDNLFDLPLDFGADDVTKDVSLFESVGYSDPNFASMNESVGSSGTVSPKDLLRDPLASAPPSAAFTNLTSPSIFDSPDVAESFETSPLFANADADLAGQDAWFSLFPSISGGENDESPLSAAEDVMVADPFNISAQVVLGTPDINGAAMTPSLSRRSSSPGSSPRSGARKHSSVAGVNSRRRDKPLPPIVVDDPSDLIAVKRARNTAAARKSRMKKMERFDALERQIEELQSEVEHWKNLALGRN</sequence>
<feature type="domain" description="BZIP" evidence="11">
    <location>
        <begin position="502"/>
        <end position="516"/>
    </location>
</feature>
<protein>
    <recommendedName>
        <fullName evidence="11">BZIP domain-containing protein</fullName>
    </recommendedName>
</protein>
<evidence type="ECO:0000313" key="13">
    <source>
        <dbReference type="Proteomes" id="UP000076632"/>
    </source>
</evidence>
<dbReference type="OrthoDB" id="5419235at2759"/>
<dbReference type="InterPro" id="IPR004827">
    <property type="entry name" value="bZIP"/>
</dbReference>
<keyword evidence="7" id="KW-0539">Nucleus</keyword>
<dbReference type="OMA" id="STPNFME"/>
<dbReference type="Pfam" id="PF07716">
    <property type="entry name" value="bZIP_2"/>
    <property type="match status" value="1"/>
</dbReference>